<name>A0A0F7L1V9_9VIRU</name>
<accession>A0A0F7L1V9</accession>
<protein>
    <submittedName>
        <fullName evidence="1">Uncharacterized protein</fullName>
    </submittedName>
</protein>
<reference evidence="1" key="1">
    <citation type="journal article" date="2015" name="Front. Microbiol.">
        <title>Combining genomic sequencing methods to explore viral diversity and reveal potential virus-host interactions.</title>
        <authorList>
            <person name="Chow C.E."/>
            <person name="Winget D.M."/>
            <person name="White R.A.III."/>
            <person name="Hallam S.J."/>
            <person name="Suttle C.A."/>
        </authorList>
    </citation>
    <scope>NUCLEOTIDE SEQUENCE</scope>
    <source>
        <strain evidence="1">Anoxic3_1</strain>
    </source>
</reference>
<sequence>MGWLVRRTLCLEASLLKSSTNGTASPPTHRERICSRCILGSTSRTALIIA</sequence>
<organism evidence="1">
    <name type="scientific">uncultured marine virus</name>
    <dbReference type="NCBI Taxonomy" id="186617"/>
    <lineage>
        <taxon>Viruses</taxon>
        <taxon>environmental samples</taxon>
    </lineage>
</organism>
<proteinExistence type="predicted"/>
<evidence type="ECO:0000313" key="1">
    <source>
        <dbReference type="EMBL" id="AKH45860.1"/>
    </source>
</evidence>
<dbReference type="EMBL" id="KR029577">
    <property type="protein sequence ID" value="AKH45860.1"/>
    <property type="molecule type" value="Genomic_DNA"/>
</dbReference>
<reference evidence="1" key="2">
    <citation type="submission" date="2015-03" db="EMBL/GenBank/DDBJ databases">
        <authorList>
            <person name="Chow C.-E.T."/>
            <person name="Winget D.M."/>
            <person name="White R.A.III."/>
            <person name="Hallam S.J."/>
            <person name="Suttle C.A."/>
        </authorList>
    </citation>
    <scope>NUCLEOTIDE SEQUENCE</scope>
    <source>
        <strain evidence="1">Anoxic3_1</strain>
    </source>
</reference>